<feature type="compositionally biased region" description="Polar residues" evidence="1">
    <location>
        <begin position="37"/>
        <end position="55"/>
    </location>
</feature>
<dbReference type="AlphaFoldDB" id="A0A9Q3PM88"/>
<keyword evidence="3" id="KW-1185">Reference proteome</keyword>
<evidence type="ECO:0000313" key="2">
    <source>
        <dbReference type="EMBL" id="MBW0567033.1"/>
    </source>
</evidence>
<evidence type="ECO:0000256" key="1">
    <source>
        <dbReference type="SAM" id="MobiDB-lite"/>
    </source>
</evidence>
<feature type="compositionally biased region" description="Basic residues" evidence="1">
    <location>
        <begin position="81"/>
        <end position="91"/>
    </location>
</feature>
<dbReference type="Proteomes" id="UP000765509">
    <property type="component" value="Unassembled WGS sequence"/>
</dbReference>
<feature type="region of interest" description="Disordered" evidence="1">
    <location>
        <begin position="31"/>
        <end position="108"/>
    </location>
</feature>
<gene>
    <name evidence="2" type="ORF">O181_106748</name>
</gene>
<protein>
    <submittedName>
        <fullName evidence="2">Uncharacterized protein</fullName>
    </submittedName>
</protein>
<evidence type="ECO:0000313" key="3">
    <source>
        <dbReference type="Proteomes" id="UP000765509"/>
    </source>
</evidence>
<proteinExistence type="predicted"/>
<organism evidence="2 3">
    <name type="scientific">Austropuccinia psidii MF-1</name>
    <dbReference type="NCBI Taxonomy" id="1389203"/>
    <lineage>
        <taxon>Eukaryota</taxon>
        <taxon>Fungi</taxon>
        <taxon>Dikarya</taxon>
        <taxon>Basidiomycota</taxon>
        <taxon>Pucciniomycotina</taxon>
        <taxon>Pucciniomycetes</taxon>
        <taxon>Pucciniales</taxon>
        <taxon>Sphaerophragmiaceae</taxon>
        <taxon>Austropuccinia</taxon>
    </lineage>
</organism>
<feature type="compositionally biased region" description="Polar residues" evidence="1">
    <location>
        <begin position="67"/>
        <end position="80"/>
    </location>
</feature>
<reference evidence="2" key="1">
    <citation type="submission" date="2021-03" db="EMBL/GenBank/DDBJ databases">
        <title>Draft genome sequence of rust myrtle Austropuccinia psidii MF-1, a brazilian biotype.</title>
        <authorList>
            <person name="Quecine M.C."/>
            <person name="Pachon D.M.R."/>
            <person name="Bonatelli M.L."/>
            <person name="Correr F.H."/>
            <person name="Franceschini L.M."/>
            <person name="Leite T.F."/>
            <person name="Margarido G.R.A."/>
            <person name="Almeida C.A."/>
            <person name="Ferrarezi J.A."/>
            <person name="Labate C.A."/>
        </authorList>
    </citation>
    <scope>NUCLEOTIDE SEQUENCE</scope>
    <source>
        <strain evidence="2">MF-1</strain>
    </source>
</reference>
<name>A0A9Q3PM88_9BASI</name>
<accession>A0A9Q3PM88</accession>
<comment type="caution">
    <text evidence="2">The sequence shown here is derived from an EMBL/GenBank/DDBJ whole genome shotgun (WGS) entry which is preliminary data.</text>
</comment>
<sequence length="121" mass="13777">MTKGWNTNRKLKIPKKGEARIRENKATFQAIEKSLNQKDNTPISSGSQGVNQTDSPFGFKPLKHQKISSQESPLFTITGSSRRRKESKCKNKTSLNKMHKESDPMIQKPLDLVKEVHKSKK</sequence>
<dbReference type="EMBL" id="AVOT02080101">
    <property type="protein sequence ID" value="MBW0567033.1"/>
    <property type="molecule type" value="Genomic_DNA"/>
</dbReference>